<gene>
    <name evidence="1" type="ORF">G2W53_015664</name>
</gene>
<name>A0A834WVM6_9FABA</name>
<evidence type="ECO:0000313" key="2">
    <source>
        <dbReference type="Proteomes" id="UP000634136"/>
    </source>
</evidence>
<evidence type="ECO:0000313" key="1">
    <source>
        <dbReference type="EMBL" id="KAF7833331.1"/>
    </source>
</evidence>
<organism evidence="1 2">
    <name type="scientific">Senna tora</name>
    <dbReference type="NCBI Taxonomy" id="362788"/>
    <lineage>
        <taxon>Eukaryota</taxon>
        <taxon>Viridiplantae</taxon>
        <taxon>Streptophyta</taxon>
        <taxon>Embryophyta</taxon>
        <taxon>Tracheophyta</taxon>
        <taxon>Spermatophyta</taxon>
        <taxon>Magnoliopsida</taxon>
        <taxon>eudicotyledons</taxon>
        <taxon>Gunneridae</taxon>
        <taxon>Pentapetalae</taxon>
        <taxon>rosids</taxon>
        <taxon>fabids</taxon>
        <taxon>Fabales</taxon>
        <taxon>Fabaceae</taxon>
        <taxon>Caesalpinioideae</taxon>
        <taxon>Cassia clade</taxon>
        <taxon>Senna</taxon>
    </lineage>
</organism>
<dbReference type="AlphaFoldDB" id="A0A834WVM6"/>
<accession>A0A834WVM6</accession>
<dbReference type="Proteomes" id="UP000634136">
    <property type="component" value="Unassembled WGS sequence"/>
</dbReference>
<comment type="caution">
    <text evidence="1">The sequence shown here is derived from an EMBL/GenBank/DDBJ whole genome shotgun (WGS) entry which is preliminary data.</text>
</comment>
<protein>
    <submittedName>
        <fullName evidence="1">Uncharacterized protein</fullName>
    </submittedName>
</protein>
<sequence>MLRFVSVVVGSYMKGKLGCVCCILKLPYSEEDEAEHLSLPAPPTTTALPTTTVVL</sequence>
<dbReference type="EMBL" id="JAAIUW010000005">
    <property type="protein sequence ID" value="KAF7833331.1"/>
    <property type="molecule type" value="Genomic_DNA"/>
</dbReference>
<proteinExistence type="predicted"/>
<reference evidence="1" key="1">
    <citation type="submission" date="2020-09" db="EMBL/GenBank/DDBJ databases">
        <title>Genome-Enabled Discovery of Anthraquinone Biosynthesis in Senna tora.</title>
        <authorList>
            <person name="Kang S.-H."/>
            <person name="Pandey R.P."/>
            <person name="Lee C.-M."/>
            <person name="Sim J.-S."/>
            <person name="Jeong J.-T."/>
            <person name="Choi B.-S."/>
            <person name="Jung M."/>
            <person name="Ginzburg D."/>
            <person name="Zhao K."/>
            <person name="Won S.Y."/>
            <person name="Oh T.-J."/>
            <person name="Yu Y."/>
            <person name="Kim N.-H."/>
            <person name="Lee O.R."/>
            <person name="Lee T.-H."/>
            <person name="Bashyal P."/>
            <person name="Kim T.-S."/>
            <person name="Lee W.-H."/>
            <person name="Kawkins C."/>
            <person name="Kim C.-K."/>
            <person name="Kim J.S."/>
            <person name="Ahn B.O."/>
            <person name="Rhee S.Y."/>
            <person name="Sohng J.K."/>
        </authorList>
    </citation>
    <scope>NUCLEOTIDE SEQUENCE</scope>
    <source>
        <tissue evidence="1">Leaf</tissue>
    </source>
</reference>
<keyword evidence="2" id="KW-1185">Reference proteome</keyword>